<evidence type="ECO:0000256" key="11">
    <source>
        <dbReference type="SAM" id="MobiDB-lite"/>
    </source>
</evidence>
<sequence length="551" mass="58675">MLARGCARGGRGCGGGKSRGWRGRSAGRHVAGALSWSTGGAGAGTWSDGRTAGRRVDAESDLEVRGESGESGDAGDFWQFDPLGLKQRSRFPDWQEHDKFVRSLESRKVSTRASSSSSGSSSSGNGNFSDNFFNSKLPDKILQLLILIAISRAGVYIPLPGVDTQAFGEAVQQGGLLSYIDTLSGGSISKVGVFSLGIVPYINASIVFQLLTSVFPSLKTMQREDGQYGKKKFERYQKTAALGFAVAQGVGQCLYIRPYVDDFSFQWLVTSVITLTAGAAALIAISDEMGKLKLGNGTSLLIFVNIASSVPTSIGQLLAQGSGDGNGGAPLVYALSFLLTCAGIVYVQEAERKIPINYAQRYSTASSSLSKSSYLPFKVNSAGVMPVIFSSSLLAVPSALLRFTNIEGIGTVAQALGPGGKFYLPLSVILIAFFNYFYTFLQLEPDDLAQQLKRQGASIPNIRPGKSTSEYISQSLERMSVLGSLFLGGLALAPGIVEALTDVTALRGFAGTSLLILVGVATDSARRFKAELQMAEYKVDDLYDDIDMRKL</sequence>
<feature type="transmembrane region" description="Helical" evidence="12">
    <location>
        <begin position="422"/>
        <end position="441"/>
    </location>
</feature>
<evidence type="ECO:0000256" key="4">
    <source>
        <dbReference type="ARBA" id="ARBA00022692"/>
    </source>
</evidence>
<feature type="compositionally biased region" description="Gly residues" evidence="11">
    <location>
        <begin position="7"/>
        <end position="18"/>
    </location>
</feature>
<comment type="subcellular location">
    <subcellularLocation>
        <location evidence="1">Membrane</location>
        <topology evidence="1">Multi-pass membrane protein</topology>
    </subcellularLocation>
</comment>
<feature type="transmembrane region" description="Helical" evidence="12">
    <location>
        <begin position="297"/>
        <end position="319"/>
    </location>
</feature>
<keyword evidence="6 12" id="KW-1133">Transmembrane helix</keyword>
<dbReference type="OrthoDB" id="361383at2759"/>
<dbReference type="HAMAP" id="MF_01465">
    <property type="entry name" value="SecY"/>
    <property type="match status" value="1"/>
</dbReference>
<feature type="transmembrane region" description="Helical" evidence="12">
    <location>
        <begin position="239"/>
        <end position="259"/>
    </location>
</feature>
<protein>
    <recommendedName>
        <fullName evidence="9">CpSecY</fullName>
    </recommendedName>
</protein>
<keyword evidence="3" id="KW-0813">Transport</keyword>
<evidence type="ECO:0000256" key="10">
    <source>
        <dbReference type="RuleBase" id="RU004349"/>
    </source>
</evidence>
<dbReference type="GO" id="GO:0016020">
    <property type="term" value="C:membrane"/>
    <property type="evidence" value="ECO:0007669"/>
    <property type="project" value="UniProtKB-SubCell"/>
</dbReference>
<evidence type="ECO:0000256" key="7">
    <source>
        <dbReference type="ARBA" id="ARBA00023010"/>
    </source>
</evidence>
<dbReference type="Pfam" id="PF00344">
    <property type="entry name" value="SecY"/>
    <property type="match status" value="1"/>
</dbReference>
<dbReference type="InterPro" id="IPR026593">
    <property type="entry name" value="SecY"/>
</dbReference>
<dbReference type="InterPro" id="IPR023201">
    <property type="entry name" value="SecY_dom_sf"/>
</dbReference>
<evidence type="ECO:0000256" key="2">
    <source>
        <dbReference type="ARBA" id="ARBA00005751"/>
    </source>
</evidence>
<dbReference type="NCBIfam" id="TIGR00967">
    <property type="entry name" value="3a0501s007"/>
    <property type="match status" value="1"/>
</dbReference>
<feature type="region of interest" description="Disordered" evidence="11">
    <location>
        <begin position="1"/>
        <end position="78"/>
    </location>
</feature>
<proteinExistence type="inferred from homology"/>
<feature type="compositionally biased region" description="Basic and acidic residues" evidence="11">
    <location>
        <begin position="54"/>
        <end position="68"/>
    </location>
</feature>
<dbReference type="InterPro" id="IPR002208">
    <property type="entry name" value="SecY/SEC61-alpha"/>
</dbReference>
<evidence type="ECO:0000256" key="8">
    <source>
        <dbReference type="ARBA" id="ARBA00023136"/>
    </source>
</evidence>
<evidence type="ECO:0000313" key="14">
    <source>
        <dbReference type="Proteomes" id="UP000316726"/>
    </source>
</evidence>
<dbReference type="SUPFAM" id="SSF103491">
    <property type="entry name" value="Preprotein translocase SecY subunit"/>
    <property type="match status" value="1"/>
</dbReference>
<dbReference type="PRINTS" id="PR00303">
    <property type="entry name" value="SECYTRNLCASE"/>
</dbReference>
<organism evidence="13 14">
    <name type="scientific">Chloropicon primus</name>
    <dbReference type="NCBI Taxonomy" id="1764295"/>
    <lineage>
        <taxon>Eukaryota</taxon>
        <taxon>Viridiplantae</taxon>
        <taxon>Chlorophyta</taxon>
        <taxon>Chloropicophyceae</taxon>
        <taxon>Chloropicales</taxon>
        <taxon>Chloropicaceae</taxon>
        <taxon>Chloropicon</taxon>
    </lineage>
</organism>
<dbReference type="PANTHER" id="PTHR10906">
    <property type="entry name" value="SECY/SEC61-ALPHA FAMILY MEMBER"/>
    <property type="match status" value="1"/>
</dbReference>
<gene>
    <name evidence="13" type="ORF">A3770_06p44860</name>
</gene>
<feature type="transmembrane region" description="Helical" evidence="12">
    <location>
        <begin position="479"/>
        <end position="497"/>
    </location>
</feature>
<dbReference type="Proteomes" id="UP000316726">
    <property type="component" value="Chromosome 6"/>
</dbReference>
<dbReference type="AlphaFoldDB" id="A0A5B8MMT1"/>
<evidence type="ECO:0000256" key="6">
    <source>
        <dbReference type="ARBA" id="ARBA00022989"/>
    </source>
</evidence>
<dbReference type="PROSITE" id="PS00755">
    <property type="entry name" value="SECY_1"/>
    <property type="match status" value="1"/>
</dbReference>
<reference evidence="13 14" key="1">
    <citation type="submission" date="2018-07" db="EMBL/GenBank/DDBJ databases">
        <title>The complete nuclear genome of the prasinophyte Chloropicon primus (CCMP1205).</title>
        <authorList>
            <person name="Pombert J.-F."/>
            <person name="Otis C."/>
            <person name="Turmel M."/>
            <person name="Lemieux C."/>
        </authorList>
    </citation>
    <scope>NUCLEOTIDE SEQUENCE [LARGE SCALE GENOMIC DNA]</scope>
    <source>
        <strain evidence="13 14">CCMP1205</strain>
    </source>
</reference>
<dbReference type="EMBL" id="CP031039">
    <property type="protein sequence ID" value="QDZ21968.1"/>
    <property type="molecule type" value="Genomic_DNA"/>
</dbReference>
<dbReference type="GO" id="GO:0015031">
    <property type="term" value="P:protein transport"/>
    <property type="evidence" value="ECO:0007669"/>
    <property type="project" value="UniProtKB-KW"/>
</dbReference>
<accession>A0A5B8MMT1</accession>
<evidence type="ECO:0000256" key="1">
    <source>
        <dbReference type="ARBA" id="ARBA00004141"/>
    </source>
</evidence>
<feature type="transmembrane region" description="Helical" evidence="12">
    <location>
        <begin position="198"/>
        <end position="218"/>
    </location>
</feature>
<feature type="transmembrane region" description="Helical" evidence="12">
    <location>
        <begin position="331"/>
        <end position="347"/>
    </location>
</feature>
<evidence type="ECO:0000256" key="3">
    <source>
        <dbReference type="ARBA" id="ARBA00022448"/>
    </source>
</evidence>
<feature type="transmembrane region" description="Helical" evidence="12">
    <location>
        <begin position="265"/>
        <end position="285"/>
    </location>
</feature>
<feature type="transmembrane region" description="Helical" evidence="12">
    <location>
        <begin position="503"/>
        <end position="522"/>
    </location>
</feature>
<evidence type="ECO:0000256" key="9">
    <source>
        <dbReference type="ARBA" id="ARBA00031059"/>
    </source>
</evidence>
<keyword evidence="8 12" id="KW-0472">Membrane</keyword>
<dbReference type="Gene3D" id="1.10.3370.10">
    <property type="entry name" value="SecY subunit domain"/>
    <property type="match status" value="1"/>
</dbReference>
<evidence type="ECO:0000256" key="5">
    <source>
        <dbReference type="ARBA" id="ARBA00022927"/>
    </source>
</evidence>
<keyword evidence="14" id="KW-1185">Reference proteome</keyword>
<feature type="transmembrane region" description="Helical" evidence="12">
    <location>
        <begin position="379"/>
        <end position="402"/>
    </location>
</feature>
<dbReference type="STRING" id="1764295.A0A5B8MMT1"/>
<comment type="similarity">
    <text evidence="2 10">Belongs to the SecY/SEC61-alpha family.</text>
</comment>
<evidence type="ECO:0000256" key="12">
    <source>
        <dbReference type="SAM" id="Phobius"/>
    </source>
</evidence>
<name>A0A5B8MMT1_9CHLO</name>
<keyword evidence="7" id="KW-0811">Translocation</keyword>
<evidence type="ECO:0000313" key="13">
    <source>
        <dbReference type="EMBL" id="QDZ21968.1"/>
    </source>
</evidence>
<keyword evidence="5" id="KW-0653">Protein transport</keyword>
<dbReference type="InterPro" id="IPR030659">
    <property type="entry name" value="SecY_CS"/>
</dbReference>
<keyword evidence="4 12" id="KW-0812">Transmembrane</keyword>